<reference evidence="1 2" key="1">
    <citation type="submission" date="2016-03" db="EMBL/GenBank/DDBJ databases">
        <title>Niastella vici sp. nov., isolated from farmland soil.</title>
        <authorList>
            <person name="Chen L."/>
            <person name="Wang D."/>
            <person name="Yang S."/>
            <person name="Wang G."/>
        </authorList>
    </citation>
    <scope>NUCLEOTIDE SEQUENCE [LARGE SCALE GENOMIC DNA]</scope>
    <source>
        <strain evidence="1 2">DJ57</strain>
    </source>
</reference>
<evidence type="ECO:0000313" key="1">
    <source>
        <dbReference type="EMBL" id="OQP64457.1"/>
    </source>
</evidence>
<dbReference type="RefSeq" id="WP_081147075.1">
    <property type="nucleotide sequence ID" value="NZ_LVYD01000042.1"/>
</dbReference>
<keyword evidence="2" id="KW-1185">Reference proteome</keyword>
<gene>
    <name evidence="1" type="ORF">A3860_21045</name>
</gene>
<protein>
    <submittedName>
        <fullName evidence="1">Uncharacterized protein</fullName>
    </submittedName>
</protein>
<name>A0A1V9G1M4_9BACT</name>
<proteinExistence type="predicted"/>
<dbReference type="OrthoDB" id="645138at2"/>
<dbReference type="AlphaFoldDB" id="A0A1V9G1M4"/>
<dbReference type="EMBL" id="LVYD01000042">
    <property type="protein sequence ID" value="OQP64457.1"/>
    <property type="molecule type" value="Genomic_DNA"/>
</dbReference>
<sequence length="229" mass="25596">MAKKKTAIVNRRRVLTDPVFELTRQNNAEFTRACKANRLLRRAFALAMLNKADRYVSGRLTKTMFNILQSDPVNGRGERRVTNGVLGILEGFNFNRDTSLQNVLRGPYSVTINHDITQATISFPSFMAKAMIETTSGANACMLSGIAASLSLEEETWPVNPVQTDKMNIILHPREPLQLQLPVIEHKSTNAIIIALGIEFFHEIHGGYQPVEKKHNVLAVVKVFPANEV</sequence>
<evidence type="ECO:0000313" key="2">
    <source>
        <dbReference type="Proteomes" id="UP000192796"/>
    </source>
</evidence>
<dbReference type="Proteomes" id="UP000192796">
    <property type="component" value="Unassembled WGS sequence"/>
</dbReference>
<accession>A0A1V9G1M4</accession>
<organism evidence="1 2">
    <name type="scientific">Niastella vici</name>
    <dbReference type="NCBI Taxonomy" id="1703345"/>
    <lineage>
        <taxon>Bacteria</taxon>
        <taxon>Pseudomonadati</taxon>
        <taxon>Bacteroidota</taxon>
        <taxon>Chitinophagia</taxon>
        <taxon>Chitinophagales</taxon>
        <taxon>Chitinophagaceae</taxon>
        <taxon>Niastella</taxon>
    </lineage>
</organism>
<dbReference type="STRING" id="1703345.A3860_21045"/>
<comment type="caution">
    <text evidence="1">The sequence shown here is derived from an EMBL/GenBank/DDBJ whole genome shotgun (WGS) entry which is preliminary data.</text>
</comment>